<keyword evidence="2" id="KW-1185">Reference proteome</keyword>
<organism evidence="1 2">
    <name type="scientific">Pseudovirgaria hyperparasitica</name>
    <dbReference type="NCBI Taxonomy" id="470096"/>
    <lineage>
        <taxon>Eukaryota</taxon>
        <taxon>Fungi</taxon>
        <taxon>Dikarya</taxon>
        <taxon>Ascomycota</taxon>
        <taxon>Pezizomycotina</taxon>
        <taxon>Dothideomycetes</taxon>
        <taxon>Dothideomycetes incertae sedis</taxon>
        <taxon>Acrospermales</taxon>
        <taxon>Acrospermaceae</taxon>
        <taxon>Pseudovirgaria</taxon>
    </lineage>
</organism>
<accession>A0A6A6W4S2</accession>
<dbReference type="RefSeq" id="XP_033600006.1">
    <property type="nucleotide sequence ID" value="XM_033741354.1"/>
</dbReference>
<evidence type="ECO:0000313" key="1">
    <source>
        <dbReference type="EMBL" id="KAF2757555.1"/>
    </source>
</evidence>
<proteinExistence type="predicted"/>
<dbReference type="Proteomes" id="UP000799437">
    <property type="component" value="Unassembled WGS sequence"/>
</dbReference>
<gene>
    <name evidence="1" type="ORF">EJ05DRAFT_394133</name>
</gene>
<dbReference type="EMBL" id="ML996573">
    <property type="protein sequence ID" value="KAF2757555.1"/>
    <property type="molecule type" value="Genomic_DNA"/>
</dbReference>
<dbReference type="GeneID" id="54482408"/>
<sequence>MWVWRRTLRQWAVWRGPCGVLPLASHHLMMAFGGSSLVHDRFWWARVVLQGMALLNMCRYHAPLQGCYNGN</sequence>
<reference evidence="1" key="1">
    <citation type="journal article" date="2020" name="Stud. Mycol.">
        <title>101 Dothideomycetes genomes: a test case for predicting lifestyles and emergence of pathogens.</title>
        <authorList>
            <person name="Haridas S."/>
            <person name="Albert R."/>
            <person name="Binder M."/>
            <person name="Bloem J."/>
            <person name="Labutti K."/>
            <person name="Salamov A."/>
            <person name="Andreopoulos B."/>
            <person name="Baker S."/>
            <person name="Barry K."/>
            <person name="Bills G."/>
            <person name="Bluhm B."/>
            <person name="Cannon C."/>
            <person name="Castanera R."/>
            <person name="Culley D."/>
            <person name="Daum C."/>
            <person name="Ezra D."/>
            <person name="Gonzalez J."/>
            <person name="Henrissat B."/>
            <person name="Kuo A."/>
            <person name="Liang C."/>
            <person name="Lipzen A."/>
            <person name="Lutzoni F."/>
            <person name="Magnuson J."/>
            <person name="Mondo S."/>
            <person name="Nolan M."/>
            <person name="Ohm R."/>
            <person name="Pangilinan J."/>
            <person name="Park H.-J."/>
            <person name="Ramirez L."/>
            <person name="Alfaro M."/>
            <person name="Sun H."/>
            <person name="Tritt A."/>
            <person name="Yoshinaga Y."/>
            <person name="Zwiers L.-H."/>
            <person name="Turgeon B."/>
            <person name="Goodwin S."/>
            <person name="Spatafora J."/>
            <person name="Crous P."/>
            <person name="Grigoriev I."/>
        </authorList>
    </citation>
    <scope>NUCLEOTIDE SEQUENCE</scope>
    <source>
        <strain evidence="1">CBS 121739</strain>
    </source>
</reference>
<protein>
    <submittedName>
        <fullName evidence="1">Uncharacterized protein</fullName>
    </submittedName>
</protein>
<dbReference type="AlphaFoldDB" id="A0A6A6W4S2"/>
<evidence type="ECO:0000313" key="2">
    <source>
        <dbReference type="Proteomes" id="UP000799437"/>
    </source>
</evidence>
<name>A0A6A6W4S2_9PEZI</name>